<sequence>MGEKSAASSDTGTGSMFVLIAVGPARSCSGLQLSLFSNHENGNGRLTGVREHDLTMLSSTVLSEYVRTH</sequence>
<proteinExistence type="predicted"/>
<accession>A0A1I0BL57</accession>
<dbReference type="EMBL" id="FOIA01000011">
    <property type="protein sequence ID" value="SET07731.1"/>
    <property type="molecule type" value="Genomic_DNA"/>
</dbReference>
<gene>
    <name evidence="1" type="ORF">SAMN05216326_11140</name>
</gene>
<dbReference type="AlphaFoldDB" id="A0A1I0BL57"/>
<reference evidence="2" key="1">
    <citation type="submission" date="2016-10" db="EMBL/GenBank/DDBJ databases">
        <authorList>
            <person name="Varghese N."/>
            <person name="Submissions S."/>
        </authorList>
    </citation>
    <scope>NUCLEOTIDE SEQUENCE [LARGE SCALE GENOMIC DNA]</scope>
    <source>
        <strain evidence="2">Nm71</strain>
    </source>
</reference>
<organism evidence="1 2">
    <name type="scientific">Nitrosomonas marina</name>
    <dbReference type="NCBI Taxonomy" id="917"/>
    <lineage>
        <taxon>Bacteria</taxon>
        <taxon>Pseudomonadati</taxon>
        <taxon>Pseudomonadota</taxon>
        <taxon>Betaproteobacteria</taxon>
        <taxon>Nitrosomonadales</taxon>
        <taxon>Nitrosomonadaceae</taxon>
        <taxon>Nitrosomonas</taxon>
    </lineage>
</organism>
<name>A0A1I0BL57_9PROT</name>
<protein>
    <submittedName>
        <fullName evidence="1">Uncharacterized protein</fullName>
    </submittedName>
</protein>
<dbReference type="Proteomes" id="UP000199345">
    <property type="component" value="Unassembled WGS sequence"/>
</dbReference>
<evidence type="ECO:0000313" key="2">
    <source>
        <dbReference type="Proteomes" id="UP000199345"/>
    </source>
</evidence>
<keyword evidence="2" id="KW-1185">Reference proteome</keyword>
<evidence type="ECO:0000313" key="1">
    <source>
        <dbReference type="EMBL" id="SET07731.1"/>
    </source>
</evidence>